<protein>
    <submittedName>
        <fullName evidence="1">Uncharacterized protein</fullName>
    </submittedName>
</protein>
<reference evidence="1 2" key="1">
    <citation type="submission" date="2017-02" db="EMBL/GenBank/DDBJ databases">
        <title>The first characterized phage against a member of the ecologically important #sphingomonads reveals high dissimilarity against all other known phages.</title>
        <authorList>
            <person name="Nielsen T.K."/>
            <person name="Carstens A.B."/>
            <person name="Kot W."/>
            <person name="Lametsch R."/>
            <person name="Neve H."/>
            <person name="Hansen L.H."/>
        </authorList>
    </citation>
    <scope>NUCLEOTIDE SEQUENCE [LARGE SCALE GENOMIC DNA]</scope>
</reference>
<evidence type="ECO:0000313" key="2">
    <source>
        <dbReference type="Proteomes" id="UP000223906"/>
    </source>
</evidence>
<dbReference type="EMBL" id="KY629563">
    <property type="protein sequence ID" value="ARK07428.1"/>
    <property type="molecule type" value="Genomic_DNA"/>
</dbReference>
<accession>A0A1W6DWY4</accession>
<sequence length="49" mass="5469">MEVATERVVGISEAGQDCRGVVHRSHDKMKVYEDIVDQINKSGIKVVNQ</sequence>
<gene>
    <name evidence="1" type="ORF">LAV_00028</name>
</gene>
<organism evidence="1 2">
    <name type="scientific">Sphingobium phage Lacusarx</name>
    <dbReference type="NCBI Taxonomy" id="1980139"/>
    <lineage>
        <taxon>Viruses</taxon>
        <taxon>Duplodnaviria</taxon>
        <taxon>Heunggongvirae</taxon>
        <taxon>Uroviricota</taxon>
        <taxon>Caudoviricetes</taxon>
        <taxon>Lacusarxvirus</taxon>
        <taxon>Lacusarxvirus lacusarx</taxon>
    </lineage>
</organism>
<keyword evidence="2" id="KW-1185">Reference proteome</keyword>
<dbReference type="Proteomes" id="UP000223906">
    <property type="component" value="Segment"/>
</dbReference>
<evidence type="ECO:0000313" key="1">
    <source>
        <dbReference type="EMBL" id="ARK07428.1"/>
    </source>
</evidence>
<proteinExistence type="predicted"/>
<name>A0A1W6DWY4_9CAUD</name>